<evidence type="ECO:0008006" key="4">
    <source>
        <dbReference type="Google" id="ProtNLM"/>
    </source>
</evidence>
<gene>
    <name evidence="2" type="ORF">Afe05nite_55620</name>
</gene>
<keyword evidence="1" id="KW-0472">Membrane</keyword>
<protein>
    <recommendedName>
        <fullName evidence="4">DUF1772 domain-containing protein</fullName>
    </recommendedName>
</protein>
<dbReference type="RefSeq" id="WP_203820160.1">
    <property type="nucleotide sequence ID" value="NZ_BAAABP010000002.1"/>
</dbReference>
<feature type="transmembrane region" description="Helical" evidence="1">
    <location>
        <begin position="82"/>
        <end position="100"/>
    </location>
</feature>
<proteinExistence type="predicted"/>
<evidence type="ECO:0000256" key="1">
    <source>
        <dbReference type="SAM" id="Phobius"/>
    </source>
</evidence>
<sequence length="156" mass="16817">MNGLVPTLLALALAGNGIAAGVMLSTVIGIVPLVLVLPYERYVNTIQFMWPRYDPFMPITHAVTVVLDIVLFVVVDVPAARLLFGAAAVVLTVVMVISLVKNVPMNRYVMSLDPNRQPADWSRTDPRPSWRNWNLLRTTLAVVALAGNAAAAAALA</sequence>
<organism evidence="2 3">
    <name type="scientific">Paractinoplanes ferrugineus</name>
    <dbReference type="NCBI Taxonomy" id="113564"/>
    <lineage>
        <taxon>Bacteria</taxon>
        <taxon>Bacillati</taxon>
        <taxon>Actinomycetota</taxon>
        <taxon>Actinomycetes</taxon>
        <taxon>Micromonosporales</taxon>
        <taxon>Micromonosporaceae</taxon>
        <taxon>Paractinoplanes</taxon>
    </lineage>
</organism>
<dbReference type="EMBL" id="BOMM01000050">
    <property type="protein sequence ID" value="GIE13722.1"/>
    <property type="molecule type" value="Genomic_DNA"/>
</dbReference>
<dbReference type="Pfam" id="PF08592">
    <property type="entry name" value="Anthrone_oxy"/>
    <property type="match status" value="1"/>
</dbReference>
<keyword evidence="3" id="KW-1185">Reference proteome</keyword>
<keyword evidence="1" id="KW-0812">Transmembrane</keyword>
<feature type="transmembrane region" description="Helical" evidence="1">
    <location>
        <begin position="135"/>
        <end position="155"/>
    </location>
</feature>
<evidence type="ECO:0000313" key="2">
    <source>
        <dbReference type="EMBL" id="GIE13722.1"/>
    </source>
</evidence>
<accession>A0A919J5I1</accession>
<feature type="transmembrane region" description="Helical" evidence="1">
    <location>
        <begin position="56"/>
        <end position="75"/>
    </location>
</feature>
<reference evidence="2" key="1">
    <citation type="submission" date="2021-01" db="EMBL/GenBank/DDBJ databases">
        <title>Whole genome shotgun sequence of Actinoplanes ferrugineus NBRC 15555.</title>
        <authorList>
            <person name="Komaki H."/>
            <person name="Tamura T."/>
        </authorList>
    </citation>
    <scope>NUCLEOTIDE SEQUENCE</scope>
    <source>
        <strain evidence="2">NBRC 15555</strain>
    </source>
</reference>
<name>A0A919J5I1_9ACTN</name>
<evidence type="ECO:0000313" key="3">
    <source>
        <dbReference type="Proteomes" id="UP000598174"/>
    </source>
</evidence>
<dbReference type="InterPro" id="IPR013901">
    <property type="entry name" value="Anthrone_oxy"/>
</dbReference>
<feature type="transmembrane region" description="Helical" evidence="1">
    <location>
        <begin position="7"/>
        <end position="36"/>
    </location>
</feature>
<dbReference type="AlphaFoldDB" id="A0A919J5I1"/>
<keyword evidence="1" id="KW-1133">Transmembrane helix</keyword>
<dbReference type="Proteomes" id="UP000598174">
    <property type="component" value="Unassembled WGS sequence"/>
</dbReference>
<comment type="caution">
    <text evidence="2">The sequence shown here is derived from an EMBL/GenBank/DDBJ whole genome shotgun (WGS) entry which is preliminary data.</text>
</comment>